<dbReference type="GO" id="GO:0006355">
    <property type="term" value="P:regulation of DNA-templated transcription"/>
    <property type="evidence" value="ECO:0007669"/>
    <property type="project" value="TreeGrafter"/>
</dbReference>
<comment type="caution">
    <text evidence="6">The sequence shown here is derived from an EMBL/GenBank/DDBJ whole genome shotgun (WGS) entry which is preliminary data.</text>
</comment>
<evidence type="ECO:0000256" key="3">
    <source>
        <dbReference type="PROSITE-ProRule" id="PRU00169"/>
    </source>
</evidence>
<dbReference type="PROSITE" id="PS50930">
    <property type="entry name" value="HTH_LYTTR"/>
    <property type="match status" value="1"/>
</dbReference>
<keyword evidence="3" id="KW-0597">Phosphoprotein</keyword>
<dbReference type="PANTHER" id="PTHR48111">
    <property type="entry name" value="REGULATOR OF RPOS"/>
    <property type="match status" value="1"/>
</dbReference>
<evidence type="ECO:0000313" key="6">
    <source>
        <dbReference type="EMBL" id="TDT44323.1"/>
    </source>
</evidence>
<dbReference type="InterPro" id="IPR001789">
    <property type="entry name" value="Sig_transdc_resp-reg_receiver"/>
</dbReference>
<dbReference type="Pfam" id="PF04397">
    <property type="entry name" value="LytTR"/>
    <property type="match status" value="1"/>
</dbReference>
<sequence>MKERRVLIVDDEAPARQRLARLVDELPGYCVCGEASNGEEALSEADRTEPDIVLMDVRMPGMDGIAAASHLSRLATPPALIFCTAYDEYALEAFRVEATDYLVKPVRTDALTAALERAARTNRLQQDALSPETGSDEAIVVRSQRGVERIDLDRLYYAMADNKYVTLIHSQGETLCDYSLKELETAHPDRLMRIHRNTLVNTSYVSALLKPGNSGHKVRLSDPRQTLLDVSRRHATTVRNWLEENNS</sequence>
<keyword evidence="7" id="KW-1185">Reference proteome</keyword>
<dbReference type="Pfam" id="PF00072">
    <property type="entry name" value="Response_reg"/>
    <property type="match status" value="1"/>
</dbReference>
<evidence type="ECO:0000313" key="7">
    <source>
        <dbReference type="Proteomes" id="UP000295830"/>
    </source>
</evidence>
<dbReference type="SMART" id="SM00850">
    <property type="entry name" value="LytTR"/>
    <property type="match status" value="1"/>
</dbReference>
<dbReference type="Gene3D" id="3.40.50.2300">
    <property type="match status" value="1"/>
</dbReference>
<feature type="domain" description="HTH LytTR-type" evidence="5">
    <location>
        <begin position="139"/>
        <end position="244"/>
    </location>
</feature>
<dbReference type="InterPro" id="IPR011006">
    <property type="entry name" value="CheY-like_superfamily"/>
</dbReference>
<dbReference type="RefSeq" id="WP_133734714.1">
    <property type="nucleotide sequence ID" value="NZ_SOAX01000001.1"/>
</dbReference>
<feature type="domain" description="Response regulatory" evidence="4">
    <location>
        <begin position="5"/>
        <end position="119"/>
    </location>
</feature>
<dbReference type="OrthoDB" id="236568at2"/>
<evidence type="ECO:0000259" key="4">
    <source>
        <dbReference type="PROSITE" id="PS50110"/>
    </source>
</evidence>
<dbReference type="EMBL" id="SOAX01000001">
    <property type="protein sequence ID" value="TDT44323.1"/>
    <property type="molecule type" value="Genomic_DNA"/>
</dbReference>
<dbReference type="InterPro" id="IPR039420">
    <property type="entry name" value="WalR-like"/>
</dbReference>
<dbReference type="GO" id="GO:0000976">
    <property type="term" value="F:transcription cis-regulatory region binding"/>
    <property type="evidence" value="ECO:0007669"/>
    <property type="project" value="TreeGrafter"/>
</dbReference>
<dbReference type="GO" id="GO:0032993">
    <property type="term" value="C:protein-DNA complex"/>
    <property type="evidence" value="ECO:0007669"/>
    <property type="project" value="TreeGrafter"/>
</dbReference>
<evidence type="ECO:0000256" key="2">
    <source>
        <dbReference type="ARBA" id="ARBA00023125"/>
    </source>
</evidence>
<dbReference type="GO" id="GO:0000156">
    <property type="term" value="F:phosphorelay response regulator activity"/>
    <property type="evidence" value="ECO:0007669"/>
    <property type="project" value="TreeGrafter"/>
</dbReference>
<dbReference type="PROSITE" id="PS50110">
    <property type="entry name" value="RESPONSE_REGULATORY"/>
    <property type="match status" value="1"/>
</dbReference>
<evidence type="ECO:0000256" key="1">
    <source>
        <dbReference type="ARBA" id="ARBA00023012"/>
    </source>
</evidence>
<name>A0A4R7K2Z0_9GAMM</name>
<feature type="modified residue" description="4-aspartylphosphate" evidence="3">
    <location>
        <position position="56"/>
    </location>
</feature>
<gene>
    <name evidence="6" type="ORF">DES49_0425</name>
</gene>
<keyword evidence="2" id="KW-0238">DNA-binding</keyword>
<dbReference type="Proteomes" id="UP000295830">
    <property type="component" value="Unassembled WGS sequence"/>
</dbReference>
<evidence type="ECO:0000259" key="5">
    <source>
        <dbReference type="PROSITE" id="PS50930"/>
    </source>
</evidence>
<dbReference type="Gene3D" id="2.40.50.1020">
    <property type="entry name" value="LytTr DNA-binding domain"/>
    <property type="match status" value="1"/>
</dbReference>
<protein>
    <submittedName>
        <fullName evidence="6">LytTR family two component transcriptional regulator</fullName>
    </submittedName>
</protein>
<dbReference type="PANTHER" id="PTHR48111:SF3">
    <property type="entry name" value="TRANSCRIPTIONAL REGULATORY PROTEIN BTSR"/>
    <property type="match status" value="1"/>
</dbReference>
<dbReference type="SMART" id="SM00448">
    <property type="entry name" value="REC"/>
    <property type="match status" value="1"/>
</dbReference>
<accession>A0A4R7K2Z0</accession>
<organism evidence="6 7">
    <name type="scientific">Halospina denitrificans</name>
    <dbReference type="NCBI Taxonomy" id="332522"/>
    <lineage>
        <taxon>Bacteria</taxon>
        <taxon>Pseudomonadati</taxon>
        <taxon>Pseudomonadota</taxon>
        <taxon>Gammaproteobacteria</taxon>
        <taxon>Halospina</taxon>
    </lineage>
</organism>
<reference evidence="6 7" key="1">
    <citation type="submission" date="2019-03" db="EMBL/GenBank/DDBJ databases">
        <title>Genomic Encyclopedia of Type Strains, Phase IV (KMG-IV): sequencing the most valuable type-strain genomes for metagenomic binning, comparative biology and taxonomic classification.</title>
        <authorList>
            <person name="Goeker M."/>
        </authorList>
    </citation>
    <scope>NUCLEOTIDE SEQUENCE [LARGE SCALE GENOMIC DNA]</scope>
    <source>
        <strain evidence="6 7">DSM 15505</strain>
    </source>
</reference>
<dbReference type="GO" id="GO:0005829">
    <property type="term" value="C:cytosol"/>
    <property type="evidence" value="ECO:0007669"/>
    <property type="project" value="TreeGrafter"/>
</dbReference>
<dbReference type="AlphaFoldDB" id="A0A4R7K2Z0"/>
<dbReference type="SUPFAM" id="SSF52172">
    <property type="entry name" value="CheY-like"/>
    <property type="match status" value="1"/>
</dbReference>
<keyword evidence="1" id="KW-0902">Two-component regulatory system</keyword>
<proteinExistence type="predicted"/>
<dbReference type="InterPro" id="IPR007492">
    <property type="entry name" value="LytTR_DNA-bd_dom"/>
</dbReference>